<dbReference type="EMBL" id="JAHZIJ010000001">
    <property type="protein sequence ID" value="MBW7473885.1"/>
    <property type="molecule type" value="Genomic_DNA"/>
</dbReference>
<name>A0ABS7D1R6_9BACL</name>
<comment type="caution">
    <text evidence="2">The sequence shown here is derived from an EMBL/GenBank/DDBJ whole genome shotgun (WGS) entry which is preliminary data.</text>
</comment>
<dbReference type="Proteomes" id="UP000812277">
    <property type="component" value="Unassembled WGS sequence"/>
</dbReference>
<accession>A0ABS7D1R6</accession>
<reference evidence="2 3" key="1">
    <citation type="submission" date="2021-07" db="EMBL/GenBank/DDBJ databases">
        <title>Paenibacillus radiodurans sp. nov., isolated from the southeastern edge of Tengger Desert.</title>
        <authorList>
            <person name="Zhang G."/>
        </authorList>
    </citation>
    <scope>NUCLEOTIDE SEQUENCE [LARGE SCALE GENOMIC DNA]</scope>
    <source>
        <strain evidence="2 3">DT7-4</strain>
    </source>
</reference>
<organism evidence="2 3">
    <name type="scientific">Paenibacillus oenotherae</name>
    <dbReference type="NCBI Taxonomy" id="1435645"/>
    <lineage>
        <taxon>Bacteria</taxon>
        <taxon>Bacillati</taxon>
        <taxon>Bacillota</taxon>
        <taxon>Bacilli</taxon>
        <taxon>Bacillales</taxon>
        <taxon>Paenibacillaceae</taxon>
        <taxon>Paenibacillus</taxon>
    </lineage>
</organism>
<protein>
    <submittedName>
        <fullName evidence="2">Uncharacterized protein</fullName>
    </submittedName>
</protein>
<gene>
    <name evidence="2" type="ORF">K0T92_03940</name>
</gene>
<evidence type="ECO:0000313" key="3">
    <source>
        <dbReference type="Proteomes" id="UP000812277"/>
    </source>
</evidence>
<keyword evidence="1" id="KW-0812">Transmembrane</keyword>
<sequence length="73" mass="8312">MLILIASFAVIGYYQAALHRRLKTGRREKVLAYGVTGLAFVYGTLCHYSPMWVNPNNAIRLVFSPLQSWLLQI</sequence>
<proteinExistence type="predicted"/>
<evidence type="ECO:0000256" key="1">
    <source>
        <dbReference type="SAM" id="Phobius"/>
    </source>
</evidence>
<keyword evidence="3" id="KW-1185">Reference proteome</keyword>
<evidence type="ECO:0000313" key="2">
    <source>
        <dbReference type="EMBL" id="MBW7473885.1"/>
    </source>
</evidence>
<dbReference type="RefSeq" id="WP_219871071.1">
    <property type="nucleotide sequence ID" value="NZ_JAHZIJ010000001.1"/>
</dbReference>
<feature type="transmembrane region" description="Helical" evidence="1">
    <location>
        <begin position="30"/>
        <end position="50"/>
    </location>
</feature>
<keyword evidence="1" id="KW-1133">Transmembrane helix</keyword>
<keyword evidence="1" id="KW-0472">Membrane</keyword>